<feature type="compositionally biased region" description="Low complexity" evidence="1">
    <location>
        <begin position="147"/>
        <end position="167"/>
    </location>
</feature>
<feature type="region of interest" description="Disordered" evidence="1">
    <location>
        <begin position="130"/>
        <end position="268"/>
    </location>
</feature>
<dbReference type="RefSeq" id="WP_090736993.1">
    <property type="nucleotide sequence ID" value="NZ_FOHO01000014.1"/>
</dbReference>
<evidence type="ECO:0000313" key="4">
    <source>
        <dbReference type="Proteomes" id="UP000199180"/>
    </source>
</evidence>
<keyword evidence="2" id="KW-0732">Signal</keyword>
<gene>
    <name evidence="3" type="ORF">SAMN04489858_11477</name>
</gene>
<evidence type="ECO:0000256" key="2">
    <source>
        <dbReference type="SAM" id="SignalP"/>
    </source>
</evidence>
<dbReference type="STRING" id="364199.SAMN04489858_11477"/>
<name>A0A1I0I8I7_9RHOB</name>
<feature type="compositionally biased region" description="Acidic residues" evidence="1">
    <location>
        <begin position="208"/>
        <end position="217"/>
    </location>
</feature>
<evidence type="ECO:0000256" key="1">
    <source>
        <dbReference type="SAM" id="MobiDB-lite"/>
    </source>
</evidence>
<feature type="compositionally biased region" description="Low complexity" evidence="1">
    <location>
        <begin position="218"/>
        <end position="234"/>
    </location>
</feature>
<reference evidence="3 4" key="1">
    <citation type="submission" date="2016-10" db="EMBL/GenBank/DDBJ databases">
        <authorList>
            <person name="de Groot N.N."/>
        </authorList>
    </citation>
    <scope>NUCLEOTIDE SEQUENCE [LARGE SCALE GENOMIC DNA]</scope>
    <source>
        <strain evidence="3 4">DSM 17862</strain>
    </source>
</reference>
<feature type="signal peptide" evidence="2">
    <location>
        <begin position="1"/>
        <end position="30"/>
    </location>
</feature>
<proteinExistence type="predicted"/>
<feature type="compositionally biased region" description="Gly residues" evidence="1">
    <location>
        <begin position="246"/>
        <end position="261"/>
    </location>
</feature>
<sequence>MFKQTLKSINTGGKLAAISLLMGGTALAQATVTETPQGAVVEAEGDAVIVPESGLTTQSSVGIVAEGSYPILEQWENDEAVAETLISQGFSDIYILRQGPYMTVTAQRAGQPIELVYSVANGSLVSVNGEELRQPGEGSSANDKMPAATGGVAADDGITGDDAPGDGAADDGMADDGASGDDMSDTTDDGMSDDDGMTGDEGTAGETDGTEGADSDTDGASGDADSGSDGSDSGSDGGAEGDSDGGSDGGSGGESDGGSEGGESDSNS</sequence>
<keyword evidence="4" id="KW-1185">Reference proteome</keyword>
<accession>A0A1I0I8I7</accession>
<dbReference type="Proteomes" id="UP000199180">
    <property type="component" value="Unassembled WGS sequence"/>
</dbReference>
<dbReference type="AlphaFoldDB" id="A0A1I0I8I7"/>
<evidence type="ECO:0000313" key="3">
    <source>
        <dbReference type="EMBL" id="SET92093.1"/>
    </source>
</evidence>
<dbReference type="EMBL" id="FOHO01000014">
    <property type="protein sequence ID" value="SET92093.1"/>
    <property type="molecule type" value="Genomic_DNA"/>
</dbReference>
<feature type="compositionally biased region" description="Acidic residues" evidence="1">
    <location>
        <begin position="168"/>
        <end position="198"/>
    </location>
</feature>
<dbReference type="OrthoDB" id="7875038at2"/>
<protein>
    <submittedName>
        <fullName evidence="3">Uncharacterized protein</fullName>
    </submittedName>
</protein>
<organism evidence="3 4">
    <name type="scientific">Paracoccus homiensis</name>
    <dbReference type="NCBI Taxonomy" id="364199"/>
    <lineage>
        <taxon>Bacteria</taxon>
        <taxon>Pseudomonadati</taxon>
        <taxon>Pseudomonadota</taxon>
        <taxon>Alphaproteobacteria</taxon>
        <taxon>Rhodobacterales</taxon>
        <taxon>Paracoccaceae</taxon>
        <taxon>Paracoccus</taxon>
    </lineage>
</organism>
<feature type="chain" id="PRO_5011692403" evidence="2">
    <location>
        <begin position="31"/>
        <end position="268"/>
    </location>
</feature>